<evidence type="ECO:0000259" key="3">
    <source>
        <dbReference type="PROSITE" id="PS50072"/>
    </source>
</evidence>
<dbReference type="PANTHER" id="PTHR11071:SF561">
    <property type="entry name" value="PEPTIDYL-PROLYL CIS-TRANS ISOMERASE D-RELATED"/>
    <property type="match status" value="1"/>
</dbReference>
<gene>
    <name evidence="4" type="ORF">SARC_13994</name>
</gene>
<dbReference type="Pfam" id="PF00160">
    <property type="entry name" value="Pro_isomerase"/>
    <property type="match status" value="1"/>
</dbReference>
<feature type="domain" description="PPIase cyclophilin-type" evidence="3">
    <location>
        <begin position="1"/>
        <end position="65"/>
    </location>
</feature>
<dbReference type="GO" id="GO:0005737">
    <property type="term" value="C:cytoplasm"/>
    <property type="evidence" value="ECO:0007669"/>
    <property type="project" value="TreeGrafter"/>
</dbReference>
<dbReference type="PANTHER" id="PTHR11071">
    <property type="entry name" value="PEPTIDYL-PROLYL CIS-TRANS ISOMERASE"/>
    <property type="match status" value="1"/>
</dbReference>
<dbReference type="PRINTS" id="PR00153">
    <property type="entry name" value="CSAPPISMRASE"/>
</dbReference>
<dbReference type="InterPro" id="IPR029000">
    <property type="entry name" value="Cyclophilin-like_dom_sf"/>
</dbReference>
<keyword evidence="1" id="KW-0697">Rotamase</keyword>
<feature type="non-terminal residue" evidence="4">
    <location>
        <position position="65"/>
    </location>
</feature>
<dbReference type="eggNOG" id="KOG0546">
    <property type="taxonomic scope" value="Eukaryota"/>
</dbReference>
<sequence>GKLLQGGDITRFDGSGGESIWAKKFNDEKKGLLRKLDKPGLLAMANSGKNSNTSQYFLTTTPLPK</sequence>
<reference evidence="4 5" key="1">
    <citation type="submission" date="2011-02" db="EMBL/GenBank/DDBJ databases">
        <title>The Genome Sequence of Sphaeroforma arctica JP610.</title>
        <authorList>
            <consortium name="The Broad Institute Genome Sequencing Platform"/>
            <person name="Russ C."/>
            <person name="Cuomo C."/>
            <person name="Young S.K."/>
            <person name="Zeng Q."/>
            <person name="Gargeya S."/>
            <person name="Alvarado L."/>
            <person name="Berlin A."/>
            <person name="Chapman S.B."/>
            <person name="Chen Z."/>
            <person name="Freedman E."/>
            <person name="Gellesch M."/>
            <person name="Goldberg J."/>
            <person name="Griggs A."/>
            <person name="Gujja S."/>
            <person name="Heilman E."/>
            <person name="Heiman D."/>
            <person name="Howarth C."/>
            <person name="Mehta T."/>
            <person name="Neiman D."/>
            <person name="Pearson M."/>
            <person name="Roberts A."/>
            <person name="Saif S."/>
            <person name="Shea T."/>
            <person name="Shenoy N."/>
            <person name="Sisk P."/>
            <person name="Stolte C."/>
            <person name="Sykes S."/>
            <person name="White J."/>
            <person name="Yandava C."/>
            <person name="Burger G."/>
            <person name="Gray M.W."/>
            <person name="Holland P.W.H."/>
            <person name="King N."/>
            <person name="Lang F.B.F."/>
            <person name="Roger A.J."/>
            <person name="Ruiz-Trillo I."/>
            <person name="Haas B."/>
            <person name="Nusbaum C."/>
            <person name="Birren B."/>
        </authorList>
    </citation>
    <scope>NUCLEOTIDE SEQUENCE [LARGE SCALE GENOMIC DNA]</scope>
    <source>
        <strain evidence="4 5">JP610</strain>
    </source>
</reference>
<evidence type="ECO:0000313" key="4">
    <source>
        <dbReference type="EMBL" id="KNC73448.1"/>
    </source>
</evidence>
<dbReference type="EC" id="5.2.1.8" evidence="1"/>
<evidence type="ECO:0000256" key="2">
    <source>
        <dbReference type="SAM" id="MobiDB-lite"/>
    </source>
</evidence>
<comment type="catalytic activity">
    <reaction evidence="1">
        <text>[protein]-peptidylproline (omega=180) = [protein]-peptidylproline (omega=0)</text>
        <dbReference type="Rhea" id="RHEA:16237"/>
        <dbReference type="Rhea" id="RHEA-COMP:10747"/>
        <dbReference type="Rhea" id="RHEA-COMP:10748"/>
        <dbReference type="ChEBI" id="CHEBI:83833"/>
        <dbReference type="ChEBI" id="CHEBI:83834"/>
        <dbReference type="EC" id="5.2.1.8"/>
    </reaction>
</comment>
<dbReference type="PROSITE" id="PS50072">
    <property type="entry name" value="CSA_PPIASE_2"/>
    <property type="match status" value="1"/>
</dbReference>
<dbReference type="GO" id="GO:0016018">
    <property type="term" value="F:cyclosporin A binding"/>
    <property type="evidence" value="ECO:0007669"/>
    <property type="project" value="TreeGrafter"/>
</dbReference>
<keyword evidence="1" id="KW-0413">Isomerase</keyword>
<evidence type="ECO:0000313" key="5">
    <source>
        <dbReference type="Proteomes" id="UP000054560"/>
    </source>
</evidence>
<evidence type="ECO:0000256" key="1">
    <source>
        <dbReference type="RuleBase" id="RU363019"/>
    </source>
</evidence>
<dbReference type="EMBL" id="KQ245605">
    <property type="protein sequence ID" value="KNC73448.1"/>
    <property type="molecule type" value="Genomic_DNA"/>
</dbReference>
<comment type="function">
    <text evidence="1">PPIases accelerate the folding of proteins. It catalyzes the cis-trans isomerization of proline imidic peptide bonds in oligopeptides.</text>
</comment>
<dbReference type="GO" id="GO:0006457">
    <property type="term" value="P:protein folding"/>
    <property type="evidence" value="ECO:0007669"/>
    <property type="project" value="TreeGrafter"/>
</dbReference>
<dbReference type="Proteomes" id="UP000054560">
    <property type="component" value="Unassembled WGS sequence"/>
</dbReference>
<name>A0A0L0FBI0_9EUKA</name>
<protein>
    <recommendedName>
        <fullName evidence="1">Peptidyl-prolyl cis-trans isomerase</fullName>
        <shortName evidence="1">PPIase</shortName>
        <ecNumber evidence="1">5.2.1.8</ecNumber>
    </recommendedName>
</protein>
<dbReference type="SUPFAM" id="SSF50891">
    <property type="entry name" value="Cyclophilin-like"/>
    <property type="match status" value="1"/>
</dbReference>
<comment type="similarity">
    <text evidence="1">Belongs to the cyclophilin-type PPIase family.</text>
</comment>
<dbReference type="GO" id="GO:0003755">
    <property type="term" value="F:peptidyl-prolyl cis-trans isomerase activity"/>
    <property type="evidence" value="ECO:0007669"/>
    <property type="project" value="UniProtKB-UniRule"/>
</dbReference>
<accession>A0A0L0FBI0</accession>
<keyword evidence="5" id="KW-1185">Reference proteome</keyword>
<feature type="region of interest" description="Disordered" evidence="2">
    <location>
        <begin position="44"/>
        <end position="65"/>
    </location>
</feature>
<feature type="non-terminal residue" evidence="4">
    <location>
        <position position="1"/>
    </location>
</feature>
<feature type="compositionally biased region" description="Polar residues" evidence="2">
    <location>
        <begin position="47"/>
        <end position="65"/>
    </location>
</feature>
<dbReference type="STRING" id="667725.A0A0L0FBI0"/>
<dbReference type="Gene3D" id="2.40.100.10">
    <property type="entry name" value="Cyclophilin-like"/>
    <property type="match status" value="1"/>
</dbReference>
<dbReference type="GeneID" id="25914498"/>
<dbReference type="OrthoDB" id="271386at2759"/>
<proteinExistence type="inferred from homology"/>
<organism evidence="4 5">
    <name type="scientific">Sphaeroforma arctica JP610</name>
    <dbReference type="NCBI Taxonomy" id="667725"/>
    <lineage>
        <taxon>Eukaryota</taxon>
        <taxon>Ichthyosporea</taxon>
        <taxon>Ichthyophonida</taxon>
        <taxon>Sphaeroforma</taxon>
    </lineage>
</organism>
<dbReference type="InterPro" id="IPR002130">
    <property type="entry name" value="Cyclophilin-type_PPIase_dom"/>
</dbReference>
<dbReference type="AlphaFoldDB" id="A0A0L0FBI0"/>
<dbReference type="RefSeq" id="XP_014147350.1">
    <property type="nucleotide sequence ID" value="XM_014291875.1"/>
</dbReference>